<name>A0A397W9R9_9GLOM</name>
<dbReference type="Gene3D" id="1.10.1280.10">
    <property type="entry name" value="Di-copper center containing domain from catechol oxidase"/>
    <property type="match status" value="1"/>
</dbReference>
<dbReference type="InterPro" id="IPR013788">
    <property type="entry name" value="Hemocyanin/hexamerin"/>
</dbReference>
<dbReference type="OrthoDB" id="2318272at2759"/>
<keyword evidence="7" id="KW-1185">Reference proteome</keyword>
<dbReference type="SUPFAM" id="SSF48056">
    <property type="entry name" value="Di-copper centre-containing domain"/>
    <property type="match status" value="1"/>
</dbReference>
<dbReference type="Gene3D" id="2.60.40.1520">
    <property type="entry name" value="Hemocyanin, C-terminal domain"/>
    <property type="match status" value="1"/>
</dbReference>
<accession>A0A397W9R9</accession>
<dbReference type="InterPro" id="IPR008922">
    <property type="entry name" value="Di-copper_centre_dom_sf"/>
</dbReference>
<dbReference type="AlphaFoldDB" id="A0A397W9R9"/>
<protein>
    <recommendedName>
        <fullName evidence="5">Tyrosinase copper-binding domain-containing protein</fullName>
    </recommendedName>
</protein>
<dbReference type="Pfam" id="PF03723">
    <property type="entry name" value="Hemocyanin_C"/>
    <property type="match status" value="1"/>
</dbReference>
<sequence length="714" mass="82159">MSEDLKKDVETIQNRINAILTDDEKVIGKRKQLQKGEKAPERWNHFNLNQQRKVTALGTEYSAILANSVDDLSTIPNDLKNYKDEKFLAKVRELVPLLFEVTKRVIVHLDQVTIFDPALVKYAFNVFVNNHPAAIFLDLKTPSLKRLSSVLLLPGQPLPLNGPESKMDWYREDPAISEHHHHWHSIFVTNGIPDPKFPNANFAYTKDRQGELFVWMHKQMLARYDAERVAVGLDPVVQLKDYKNPIREGYLPNKFLLNYNEKSELKDLQDKYDYRLPNSSIDPESTKMIDGWLSAINKSIDDGVFYNDPDKLGRTIDPDRMNPDIFEDKEWKDKYGIFHGMGHVIISDIVGNQQAIDALKKNPDIGGAIPSGLIGNVSIAAKDPAFYRWHRLVDETFNRAFESMNPRVFSDAPNVEIKPCDLRFVFKDELVKVCPSGEKDRWQYYAEKNYAHIKYTDVLQTKMVPRNLRTPDGSIQIEHLFPREFYYIFKVTNKTTRDGFNPSTQKLEPVATEKLVTLRVFIVPEILAHDRKQWIEMDKFKVRLNRSGETIISRAAELSSVIRKPAQKVFDDTPGDDFDNDYCGCGWPYHLLLPRGTRDGMRFKLFVFISDWNVDKVPDGTEEGSLSMCGRKIVNERPALYPDARDMGYPFDRPYAGHSLKATFTKTQAQTANTKTLAAGDWPKAASDIPEDDWIDNAAIRDFKIQWVDKFDCE</sequence>
<evidence type="ECO:0000313" key="7">
    <source>
        <dbReference type="Proteomes" id="UP000266673"/>
    </source>
</evidence>
<reference evidence="6 7" key="1">
    <citation type="submission" date="2018-06" db="EMBL/GenBank/DDBJ databases">
        <title>Comparative genomics reveals the genomic features of Rhizophagus irregularis, R. cerebriforme, R. diaphanum and Gigaspora rosea, and their symbiotic lifestyle signature.</title>
        <authorList>
            <person name="Morin E."/>
            <person name="San Clemente H."/>
            <person name="Chen E.C.H."/>
            <person name="De La Providencia I."/>
            <person name="Hainaut M."/>
            <person name="Kuo A."/>
            <person name="Kohler A."/>
            <person name="Murat C."/>
            <person name="Tang N."/>
            <person name="Roy S."/>
            <person name="Loubradou J."/>
            <person name="Henrissat B."/>
            <person name="Grigoriev I.V."/>
            <person name="Corradi N."/>
            <person name="Roux C."/>
            <person name="Martin F.M."/>
        </authorList>
    </citation>
    <scope>NUCLEOTIDE SEQUENCE [LARGE SCALE GENOMIC DNA]</scope>
    <source>
        <strain evidence="6 7">DAOM 194757</strain>
    </source>
</reference>
<evidence type="ECO:0000256" key="3">
    <source>
        <dbReference type="ARBA" id="ARBA00022723"/>
    </source>
</evidence>
<proteinExistence type="predicted"/>
<dbReference type="STRING" id="44941.A0A397W9R9"/>
<keyword evidence="4" id="KW-1015">Disulfide bond</keyword>
<organism evidence="6 7">
    <name type="scientific">Gigaspora rosea</name>
    <dbReference type="NCBI Taxonomy" id="44941"/>
    <lineage>
        <taxon>Eukaryota</taxon>
        <taxon>Fungi</taxon>
        <taxon>Fungi incertae sedis</taxon>
        <taxon>Mucoromycota</taxon>
        <taxon>Glomeromycotina</taxon>
        <taxon>Glomeromycetes</taxon>
        <taxon>Diversisporales</taxon>
        <taxon>Gigasporaceae</taxon>
        <taxon>Gigaspora</taxon>
    </lineage>
</organism>
<dbReference type="EMBL" id="QKWP01000018">
    <property type="protein sequence ID" value="RIB30209.1"/>
    <property type="molecule type" value="Genomic_DNA"/>
</dbReference>
<dbReference type="SUPFAM" id="SSF81296">
    <property type="entry name" value="E set domains"/>
    <property type="match status" value="1"/>
</dbReference>
<dbReference type="GO" id="GO:0046872">
    <property type="term" value="F:metal ion binding"/>
    <property type="evidence" value="ECO:0007669"/>
    <property type="project" value="UniProtKB-KW"/>
</dbReference>
<dbReference type="GO" id="GO:0005576">
    <property type="term" value="C:extracellular region"/>
    <property type="evidence" value="ECO:0007669"/>
    <property type="project" value="UniProtKB-SubCell"/>
</dbReference>
<gene>
    <name evidence="6" type="ORF">C2G38_506537</name>
</gene>
<dbReference type="PANTHER" id="PTHR11511:SF4">
    <property type="entry name" value="PHENOLOXIDASE 2-RELATED"/>
    <property type="match status" value="1"/>
</dbReference>
<comment type="caution">
    <text evidence="6">The sequence shown here is derived from an EMBL/GenBank/DDBJ whole genome shotgun (WGS) entry which is preliminary data.</text>
</comment>
<evidence type="ECO:0000313" key="6">
    <source>
        <dbReference type="EMBL" id="RIB30209.1"/>
    </source>
</evidence>
<dbReference type="PROSITE" id="PS00498">
    <property type="entry name" value="TYROSINASE_2"/>
    <property type="match status" value="1"/>
</dbReference>
<comment type="subcellular location">
    <subcellularLocation>
        <location evidence="1">Secreted</location>
    </subcellularLocation>
</comment>
<dbReference type="InterPro" id="IPR014756">
    <property type="entry name" value="Ig_E-set"/>
</dbReference>
<keyword evidence="3" id="KW-0479">Metal-binding</keyword>
<dbReference type="PANTHER" id="PTHR11511">
    <property type="entry name" value="LARVAL STORAGE PROTEIN/PHENOLOXIDASE"/>
    <property type="match status" value="1"/>
</dbReference>
<dbReference type="InterPro" id="IPR002227">
    <property type="entry name" value="Tyrosinase_Cu-bd"/>
</dbReference>
<evidence type="ECO:0000256" key="4">
    <source>
        <dbReference type="ARBA" id="ARBA00023157"/>
    </source>
</evidence>
<feature type="domain" description="Tyrosinase copper-binding" evidence="5">
    <location>
        <begin position="383"/>
        <end position="394"/>
    </location>
</feature>
<dbReference type="InterPro" id="IPR005203">
    <property type="entry name" value="Hemocyanin_C"/>
</dbReference>
<evidence type="ECO:0000256" key="2">
    <source>
        <dbReference type="ARBA" id="ARBA00022525"/>
    </source>
</evidence>
<dbReference type="InterPro" id="IPR000896">
    <property type="entry name" value="Hemocyanin/hexamerin_mid_dom"/>
</dbReference>
<evidence type="ECO:0000256" key="1">
    <source>
        <dbReference type="ARBA" id="ARBA00004613"/>
    </source>
</evidence>
<dbReference type="Proteomes" id="UP000266673">
    <property type="component" value="Unassembled WGS sequence"/>
</dbReference>
<dbReference type="InterPro" id="IPR037020">
    <property type="entry name" value="Hemocyanin_C_sf"/>
</dbReference>
<evidence type="ECO:0000259" key="5">
    <source>
        <dbReference type="PROSITE" id="PS00498"/>
    </source>
</evidence>
<dbReference type="GO" id="GO:0016491">
    <property type="term" value="F:oxidoreductase activity"/>
    <property type="evidence" value="ECO:0007669"/>
    <property type="project" value="InterPro"/>
</dbReference>
<dbReference type="Pfam" id="PF00372">
    <property type="entry name" value="Hemocyanin_M"/>
    <property type="match status" value="1"/>
</dbReference>
<keyword evidence="2" id="KW-0964">Secreted</keyword>